<dbReference type="KEGG" id="more:E1B28_001129"/>
<feature type="compositionally biased region" description="Polar residues" evidence="1">
    <location>
        <begin position="702"/>
        <end position="717"/>
    </location>
</feature>
<feature type="compositionally biased region" description="Polar residues" evidence="1">
    <location>
        <begin position="213"/>
        <end position="223"/>
    </location>
</feature>
<feature type="region of interest" description="Disordered" evidence="1">
    <location>
        <begin position="255"/>
        <end position="287"/>
    </location>
</feature>
<accession>A0A9P8AF40</accession>
<gene>
    <name evidence="2" type="ORF">E1B28_001129</name>
</gene>
<dbReference type="Proteomes" id="UP001049176">
    <property type="component" value="Chromosome 1"/>
</dbReference>
<reference evidence="2" key="1">
    <citation type="journal article" date="2021" name="Genome Biol. Evol.">
        <title>The assembled and annotated genome of the fairy-ring fungus Marasmius oreades.</title>
        <authorList>
            <person name="Hiltunen M."/>
            <person name="Ament-Velasquez S.L."/>
            <person name="Johannesson H."/>
        </authorList>
    </citation>
    <scope>NUCLEOTIDE SEQUENCE</scope>
    <source>
        <strain evidence="2">03SP1</strain>
    </source>
</reference>
<feature type="region of interest" description="Disordered" evidence="1">
    <location>
        <begin position="691"/>
        <end position="733"/>
    </location>
</feature>
<dbReference type="RefSeq" id="XP_043015739.1">
    <property type="nucleotide sequence ID" value="XM_043147034.1"/>
</dbReference>
<evidence type="ECO:0000313" key="2">
    <source>
        <dbReference type="EMBL" id="KAG7099269.1"/>
    </source>
</evidence>
<protein>
    <submittedName>
        <fullName evidence="2">Uncharacterized protein</fullName>
    </submittedName>
</protein>
<feature type="region of interest" description="Disordered" evidence="1">
    <location>
        <begin position="102"/>
        <end position="155"/>
    </location>
</feature>
<evidence type="ECO:0000313" key="3">
    <source>
        <dbReference type="Proteomes" id="UP001049176"/>
    </source>
</evidence>
<proteinExistence type="predicted"/>
<feature type="region of interest" description="Disordered" evidence="1">
    <location>
        <begin position="184"/>
        <end position="203"/>
    </location>
</feature>
<evidence type="ECO:0000256" key="1">
    <source>
        <dbReference type="SAM" id="MobiDB-lite"/>
    </source>
</evidence>
<organism evidence="2 3">
    <name type="scientific">Marasmius oreades</name>
    <name type="common">fairy-ring Marasmius</name>
    <dbReference type="NCBI Taxonomy" id="181124"/>
    <lineage>
        <taxon>Eukaryota</taxon>
        <taxon>Fungi</taxon>
        <taxon>Dikarya</taxon>
        <taxon>Basidiomycota</taxon>
        <taxon>Agaricomycotina</taxon>
        <taxon>Agaricomycetes</taxon>
        <taxon>Agaricomycetidae</taxon>
        <taxon>Agaricales</taxon>
        <taxon>Marasmiineae</taxon>
        <taxon>Marasmiaceae</taxon>
        <taxon>Marasmius</taxon>
    </lineage>
</organism>
<dbReference type="GeneID" id="66070205"/>
<keyword evidence="3" id="KW-1185">Reference proteome</keyword>
<feature type="compositionally biased region" description="Low complexity" evidence="1">
    <location>
        <begin position="102"/>
        <end position="113"/>
    </location>
</feature>
<dbReference type="EMBL" id="CM032181">
    <property type="protein sequence ID" value="KAG7099269.1"/>
    <property type="molecule type" value="Genomic_DNA"/>
</dbReference>
<feature type="compositionally biased region" description="Polar residues" evidence="1">
    <location>
        <begin position="186"/>
        <end position="203"/>
    </location>
</feature>
<dbReference type="AlphaFoldDB" id="A0A9P8AF40"/>
<comment type="caution">
    <text evidence="2">The sequence shown here is derived from an EMBL/GenBank/DDBJ whole genome shotgun (WGS) entry which is preliminary data.</text>
</comment>
<dbReference type="OrthoDB" id="3052310at2759"/>
<sequence length="764" mass="82651">METEEVSMINDQTLPGAWPITPLHKRTHTYPLQPQERVVQLQSRTRSLLQRHQQTRSALSGISCSCGNLVSSSSSFGVPSDDSNLTRFTPSNSAFAVHSLTSSPSSIASSTPSFRKRETSKPGCVSPLPLSFSRRIQPPPVPNDLGLRANNSSPHALAQLPSHADVSLSRTSISHSMEASFGAKSLATSSPHSRFTSSQSSARNLDTSLSPIIFTSPTSSNIPRRNARGNSDDAYDYSSFWKSSGDEDEFDDSRLLQIGTPSPTPSPSPSPVSVGNNRRRDGLTVSVTSPSVDELVLPQAMLTTLSLPGTLNDDSFSLNLPVPFEPRALASYANYTDQESSATPYTPSLAPYSETSDFVTTPTSTTSPLILAPARLEDASSIHAVYFSQSTHTLARTPVDLSPSTPATEERDVFSAADFAHAVVMSSWGNPALGIEAAVAPVTSRTVDGSIIEDVPQIQTETPVNTNRSRRSITFTEKRRPRGGILSRVKKLGNKVKAFLMGKPRPPHRYVLKRSITVQESLDVVDITGNQSPGSQILPRLELELGGEGLALATRTRRCRPGLTPETYTPAEDPVLEVQDRVFPARINRNSPDTTRTPESDGYPRDELQVQLAEHARPKTVNEIKARRPFSFSAFSSNLTASSSNTSNLKSRPVSDFVLASHTSYSGQGRAIGQHRGYVANRVILPPRRYSYVPPPPGLTDPASSGAYSSTLPPNSNGDHHSTSGDVQTTSECVRPTDTRRYSLSALSSFAAGLKHRGTWARYS</sequence>
<feature type="region of interest" description="Disordered" evidence="1">
    <location>
        <begin position="213"/>
        <end position="235"/>
    </location>
</feature>
<name>A0A9P8AF40_9AGAR</name>